<evidence type="ECO:0000259" key="1">
    <source>
        <dbReference type="Pfam" id="PF00534"/>
    </source>
</evidence>
<dbReference type="Pfam" id="PF00534">
    <property type="entry name" value="Glycos_transf_1"/>
    <property type="match status" value="1"/>
</dbReference>
<dbReference type="Gene3D" id="3.40.50.2000">
    <property type="entry name" value="Glycogen Phosphorylase B"/>
    <property type="match status" value="2"/>
</dbReference>
<name>A0A0D6JSS5_9EURY</name>
<dbReference type="InterPro" id="IPR028098">
    <property type="entry name" value="Glyco_trans_4-like_N"/>
</dbReference>
<reference evidence="4" key="1">
    <citation type="submission" date="2015-03" db="EMBL/GenBank/DDBJ databases">
        <authorList>
            <person name="Urmite Genomes"/>
        </authorList>
    </citation>
    <scope>NUCLEOTIDE SEQUENCE [LARGE SCALE GENOMIC DNA]</scope>
    <source>
        <strain evidence="4">Arc-Hr</strain>
    </source>
</reference>
<keyword evidence="4" id="KW-1185">Reference proteome</keyword>
<dbReference type="PANTHER" id="PTHR12526:SF630">
    <property type="entry name" value="GLYCOSYLTRANSFERASE"/>
    <property type="match status" value="1"/>
</dbReference>
<organism evidence="3 4">
    <name type="scientific">Haloferax massiliensis</name>
    <dbReference type="NCBI Taxonomy" id="1476858"/>
    <lineage>
        <taxon>Archaea</taxon>
        <taxon>Methanobacteriati</taxon>
        <taxon>Methanobacteriota</taxon>
        <taxon>Stenosarchaea group</taxon>
        <taxon>Halobacteria</taxon>
        <taxon>Halobacteriales</taxon>
        <taxon>Haloferacaceae</taxon>
        <taxon>Haloferax</taxon>
    </lineage>
</organism>
<feature type="domain" description="Glycosyltransferase subfamily 4-like N-terminal" evidence="2">
    <location>
        <begin position="17"/>
        <end position="166"/>
    </location>
</feature>
<evidence type="ECO:0000313" key="3">
    <source>
        <dbReference type="EMBL" id="CQR50693.1"/>
    </source>
</evidence>
<dbReference type="InterPro" id="IPR001296">
    <property type="entry name" value="Glyco_trans_1"/>
</dbReference>
<proteinExistence type="predicted"/>
<dbReference type="RefSeq" id="WP_089778887.1">
    <property type="nucleotide sequence ID" value="NZ_CABLRR010000002.1"/>
</dbReference>
<gene>
    <name evidence="3" type="primary">mgtA</name>
    <name evidence="3" type="ORF">BN996_02176</name>
</gene>
<keyword evidence="3" id="KW-0328">Glycosyltransferase</keyword>
<feature type="domain" description="Glycosyl transferase family 1" evidence="1">
    <location>
        <begin position="174"/>
        <end position="311"/>
    </location>
</feature>
<evidence type="ECO:0000313" key="4">
    <source>
        <dbReference type="Proteomes" id="UP000198902"/>
    </source>
</evidence>
<dbReference type="CDD" id="cd03801">
    <property type="entry name" value="GT4_PimA-like"/>
    <property type="match status" value="1"/>
</dbReference>
<dbReference type="SUPFAM" id="SSF53756">
    <property type="entry name" value="UDP-Glycosyltransferase/glycogen phosphorylase"/>
    <property type="match status" value="1"/>
</dbReference>
<protein>
    <submittedName>
        <fullName evidence="3">GDP-mannose-dependent alpha-mannosyltransferase</fullName>
    </submittedName>
</protein>
<accession>A0A0D6JSS5</accession>
<evidence type="ECO:0000259" key="2">
    <source>
        <dbReference type="Pfam" id="PF13439"/>
    </source>
</evidence>
<dbReference type="AlphaFoldDB" id="A0A0D6JSS5"/>
<dbReference type="GO" id="GO:0016757">
    <property type="term" value="F:glycosyltransferase activity"/>
    <property type="evidence" value="ECO:0007669"/>
    <property type="project" value="UniProtKB-KW"/>
</dbReference>
<dbReference type="OrthoDB" id="132546at2157"/>
<dbReference type="PANTHER" id="PTHR12526">
    <property type="entry name" value="GLYCOSYLTRANSFERASE"/>
    <property type="match status" value="1"/>
</dbReference>
<sequence length="352" mass="39408">MRVALVSMYTTHHEETGATRRLRRTAELLAERDHEVTVLCARWWDGEVVEFKQDGVTYHRVTDAPSVGGFASRVPFALREVSPDVIQVASYPPSHVTAVRTAARFLRTPVVADWWARDDRGGSRAYRRAAKAPNAVLVPSEMVRTEVRELGAAVDSTHLVPEPISMDLVRSADAEERADVVYARDLDEHANVESFLLALAELRDKDWSAVVIGDGPERSTAEQTARDLRIDDRVEFLGELPADEAVPIMKGAHVFAQTATVEPFATNLLWALACGCVSIVEYQARSSAHELVEGRERGSLVTSPQELADEIVAARRYDHETVDDDFAAYDFRRVIEQYVSVYETERDDYGFF</sequence>
<dbReference type="Pfam" id="PF13439">
    <property type="entry name" value="Glyco_transf_4"/>
    <property type="match status" value="1"/>
</dbReference>
<dbReference type="EMBL" id="CSTE01000002">
    <property type="protein sequence ID" value="CQR50693.1"/>
    <property type="molecule type" value="Genomic_DNA"/>
</dbReference>
<dbReference type="Proteomes" id="UP000198902">
    <property type="component" value="Unassembled WGS sequence"/>
</dbReference>
<keyword evidence="3" id="KW-0808">Transferase</keyword>